<evidence type="ECO:0000256" key="1">
    <source>
        <dbReference type="ARBA" id="ARBA00000085"/>
    </source>
</evidence>
<sequence>MSNTVSQRSEERNIAADDLRWRSLRLLNGFRLALGAAMLLGYLLQPDDGMLGSLQPWLFLLAAASLVLLSAIAGVCLRLRRPRMRVQAFLGLLADSSLFMVILHASGGLETGLGNLLFIPVAAASLLLGRRTAITLAALITLILLGQQILIAWSLPDIAPRFTQAGILGALFMLLALVGAHLSRQLRESEALAVKRGLDLRNLSELNDYIIHHLRTGIVVVDHRNRVQLMNGTAAQFLGVADGHRDRPVDQVSAQLSRLVRHCRETPYERPASFVAADGETVVVPQFTELGDPNKPGTLLFLEDGSLQGQRAQEMKLAALGRFTASIAHELRNPLGAISHSNQLLMESEALTERERRLGEIIDRHAGRLNRIIETVLKLSRREATEPERLDLSEWLRLYQQEMLDTGRLKAEQMELVLPDRPVEARMDDDHLRQIVDNLVDNARRHGGDDSPVRLSVSLVGRGDRPNLEVSNPGEPIPDEEAGHIFEPFYTASPRGTGLGLFMARELCDCNRAKLEYRYREGRNCFRVIFADPERWIT</sequence>
<dbReference type="InterPro" id="IPR003661">
    <property type="entry name" value="HisK_dim/P_dom"/>
</dbReference>
<dbReference type="InterPro" id="IPR003594">
    <property type="entry name" value="HATPase_dom"/>
</dbReference>
<dbReference type="GO" id="GO:0000155">
    <property type="term" value="F:phosphorelay sensor kinase activity"/>
    <property type="evidence" value="ECO:0007669"/>
    <property type="project" value="InterPro"/>
</dbReference>
<keyword evidence="5" id="KW-0067">ATP-binding</keyword>
<dbReference type="GO" id="GO:0005524">
    <property type="term" value="F:ATP binding"/>
    <property type="evidence" value="ECO:0007669"/>
    <property type="project" value="UniProtKB-KW"/>
</dbReference>
<dbReference type="Proteomes" id="UP001302316">
    <property type="component" value="Unassembled WGS sequence"/>
</dbReference>
<dbReference type="Pfam" id="PF25323">
    <property type="entry name" value="6TM_PilS"/>
    <property type="match status" value="1"/>
</dbReference>
<dbReference type="Gene3D" id="1.10.287.130">
    <property type="match status" value="1"/>
</dbReference>
<feature type="transmembrane region" description="Helical" evidence="3">
    <location>
        <begin position="89"/>
        <end position="106"/>
    </location>
</feature>
<proteinExistence type="predicted"/>
<evidence type="ECO:0000256" key="2">
    <source>
        <dbReference type="ARBA" id="ARBA00012438"/>
    </source>
</evidence>
<dbReference type="Pfam" id="PF02518">
    <property type="entry name" value="HATPase_c"/>
    <property type="match status" value="1"/>
</dbReference>
<comment type="caution">
    <text evidence="5">The sequence shown here is derived from an EMBL/GenBank/DDBJ whole genome shotgun (WGS) entry which is preliminary data.</text>
</comment>
<dbReference type="InterPro" id="IPR005467">
    <property type="entry name" value="His_kinase_dom"/>
</dbReference>
<feature type="transmembrane region" description="Helical" evidence="3">
    <location>
        <begin position="26"/>
        <end position="45"/>
    </location>
</feature>
<dbReference type="SMART" id="SM00387">
    <property type="entry name" value="HATPase_c"/>
    <property type="match status" value="1"/>
</dbReference>
<evidence type="ECO:0000313" key="5">
    <source>
        <dbReference type="EMBL" id="MEA5445984.1"/>
    </source>
</evidence>
<dbReference type="Pfam" id="PF00512">
    <property type="entry name" value="HisKA"/>
    <property type="match status" value="1"/>
</dbReference>
<protein>
    <recommendedName>
        <fullName evidence="2">histidine kinase</fullName>
        <ecNumber evidence="2">2.7.13.3</ecNumber>
    </recommendedName>
</protein>
<evidence type="ECO:0000313" key="6">
    <source>
        <dbReference type="Proteomes" id="UP001302316"/>
    </source>
</evidence>
<dbReference type="Gene3D" id="3.30.565.10">
    <property type="entry name" value="Histidine kinase-like ATPase, C-terminal domain"/>
    <property type="match status" value="1"/>
</dbReference>
<evidence type="ECO:0000256" key="3">
    <source>
        <dbReference type="SAM" id="Phobius"/>
    </source>
</evidence>
<keyword evidence="3" id="KW-1133">Transmembrane helix</keyword>
<comment type="catalytic activity">
    <reaction evidence="1">
        <text>ATP + protein L-histidine = ADP + protein N-phospho-L-histidine.</text>
        <dbReference type="EC" id="2.7.13.3"/>
    </reaction>
</comment>
<keyword evidence="6" id="KW-1185">Reference proteome</keyword>
<dbReference type="PROSITE" id="PS50109">
    <property type="entry name" value="HIS_KIN"/>
    <property type="match status" value="1"/>
</dbReference>
<dbReference type="SUPFAM" id="SSF47384">
    <property type="entry name" value="Homodimeric domain of signal transducing histidine kinase"/>
    <property type="match status" value="1"/>
</dbReference>
<feature type="domain" description="Histidine kinase" evidence="4">
    <location>
        <begin position="326"/>
        <end position="534"/>
    </location>
</feature>
<feature type="transmembrane region" description="Helical" evidence="3">
    <location>
        <begin position="162"/>
        <end position="182"/>
    </location>
</feature>
<dbReference type="AlphaFoldDB" id="A0AAP6JH24"/>
<feature type="transmembrane region" description="Helical" evidence="3">
    <location>
        <begin position="57"/>
        <end position="77"/>
    </location>
</feature>
<keyword evidence="3" id="KW-0812">Transmembrane</keyword>
<feature type="transmembrane region" description="Helical" evidence="3">
    <location>
        <begin position="136"/>
        <end position="156"/>
    </location>
</feature>
<dbReference type="InterPro" id="IPR036097">
    <property type="entry name" value="HisK_dim/P_sf"/>
</dbReference>
<dbReference type="RefSeq" id="WP_346051942.1">
    <property type="nucleotide sequence ID" value="NZ_JAYGII010000018.1"/>
</dbReference>
<reference evidence="5 6" key="1">
    <citation type="submission" date="2023-12" db="EMBL/GenBank/DDBJ databases">
        <title>Whole-genome sequencing of halo(alkali)philic microorganisms from hypersaline lakes.</title>
        <authorList>
            <person name="Sorokin D.Y."/>
            <person name="Merkel A.Y."/>
            <person name="Messina E."/>
            <person name="Yakimov M."/>
        </authorList>
    </citation>
    <scope>NUCLEOTIDE SEQUENCE [LARGE SCALE GENOMIC DNA]</scope>
    <source>
        <strain evidence="5 6">AB-CW1</strain>
    </source>
</reference>
<evidence type="ECO:0000259" key="4">
    <source>
        <dbReference type="PROSITE" id="PS50109"/>
    </source>
</evidence>
<dbReference type="PANTHER" id="PTHR43065">
    <property type="entry name" value="SENSOR HISTIDINE KINASE"/>
    <property type="match status" value="1"/>
</dbReference>
<organism evidence="5 6">
    <name type="scientific">Natronospira elongata</name>
    <dbReference type="NCBI Taxonomy" id="3110268"/>
    <lineage>
        <taxon>Bacteria</taxon>
        <taxon>Pseudomonadati</taxon>
        <taxon>Pseudomonadota</taxon>
        <taxon>Gammaproteobacteria</taxon>
        <taxon>Natronospirales</taxon>
        <taxon>Natronospiraceae</taxon>
        <taxon>Natronospira</taxon>
    </lineage>
</organism>
<dbReference type="Gene3D" id="3.30.450.20">
    <property type="entry name" value="PAS domain"/>
    <property type="match status" value="1"/>
</dbReference>
<dbReference type="SMART" id="SM00388">
    <property type="entry name" value="HisKA"/>
    <property type="match status" value="1"/>
</dbReference>
<dbReference type="SUPFAM" id="SSF55874">
    <property type="entry name" value="ATPase domain of HSP90 chaperone/DNA topoisomerase II/histidine kinase"/>
    <property type="match status" value="1"/>
</dbReference>
<keyword evidence="3" id="KW-0472">Membrane</keyword>
<dbReference type="EMBL" id="JAYGII010000018">
    <property type="protein sequence ID" value="MEA5445984.1"/>
    <property type="molecule type" value="Genomic_DNA"/>
</dbReference>
<dbReference type="InterPro" id="IPR036890">
    <property type="entry name" value="HATPase_C_sf"/>
</dbReference>
<dbReference type="PANTHER" id="PTHR43065:SF52">
    <property type="entry name" value="SENSOR PROTEIN KINASE PILS"/>
    <property type="match status" value="1"/>
</dbReference>
<dbReference type="CDD" id="cd00082">
    <property type="entry name" value="HisKA"/>
    <property type="match status" value="1"/>
</dbReference>
<dbReference type="EC" id="2.7.13.3" evidence="2"/>
<dbReference type="CDD" id="cd00075">
    <property type="entry name" value="HATPase"/>
    <property type="match status" value="1"/>
</dbReference>
<gene>
    <name evidence="5" type="ORF">VCB98_09145</name>
</gene>
<keyword evidence="5" id="KW-0547">Nucleotide-binding</keyword>
<name>A0AAP6JH24_9GAMM</name>
<accession>A0AAP6JH24</accession>